<evidence type="ECO:0000313" key="6">
    <source>
        <dbReference type="Proteomes" id="UP000274756"/>
    </source>
</evidence>
<dbReference type="PANTHER" id="PTHR22619:SF1">
    <property type="entry name" value="ZINC FINGER SWIM DOMAIN-CONTAINING PROTEIN 8"/>
    <property type="match status" value="1"/>
</dbReference>
<feature type="region of interest" description="Disordered" evidence="2">
    <location>
        <begin position="34"/>
        <end position="57"/>
    </location>
</feature>
<evidence type="ECO:0000313" key="4">
    <source>
        <dbReference type="EMBL" id="VDN51456.1"/>
    </source>
</evidence>
<evidence type="ECO:0000313" key="7">
    <source>
        <dbReference type="WBParaSite" id="DME_0000681501-mRNA-1"/>
    </source>
</evidence>
<dbReference type="EMBL" id="UYYG01000021">
    <property type="protein sequence ID" value="VDN51456.1"/>
    <property type="molecule type" value="Genomic_DNA"/>
</dbReference>
<reference evidence="7" key="1">
    <citation type="submission" date="2017-02" db="UniProtKB">
        <authorList>
            <consortium name="WormBaseParasite"/>
        </authorList>
    </citation>
    <scope>IDENTIFICATION</scope>
</reference>
<feature type="region of interest" description="Disordered" evidence="2">
    <location>
        <begin position="619"/>
        <end position="701"/>
    </location>
</feature>
<proteinExistence type="predicted"/>
<dbReference type="InterPro" id="IPR057945">
    <property type="entry name" value="TPR_ZSWIM8"/>
</dbReference>
<feature type="domain" description="SWIM-type" evidence="3">
    <location>
        <begin position="265"/>
        <end position="301"/>
    </location>
</feature>
<organism evidence="5 7">
    <name type="scientific">Dracunculus medinensis</name>
    <name type="common">Guinea worm</name>
    <dbReference type="NCBI Taxonomy" id="318479"/>
    <lineage>
        <taxon>Eukaryota</taxon>
        <taxon>Metazoa</taxon>
        <taxon>Ecdysozoa</taxon>
        <taxon>Nematoda</taxon>
        <taxon>Chromadorea</taxon>
        <taxon>Rhabditida</taxon>
        <taxon>Spirurina</taxon>
        <taxon>Dracunculoidea</taxon>
        <taxon>Dracunculidae</taxon>
        <taxon>Dracunculus</taxon>
    </lineage>
</organism>
<feature type="compositionally biased region" description="Basic residues" evidence="2">
    <location>
        <begin position="660"/>
        <end position="669"/>
    </location>
</feature>
<reference evidence="4 6" key="2">
    <citation type="submission" date="2018-11" db="EMBL/GenBank/DDBJ databases">
        <authorList>
            <consortium name="Pathogen Informatics"/>
        </authorList>
    </citation>
    <scope>NUCLEOTIDE SEQUENCE [LARGE SCALE GENOMIC DNA]</scope>
</reference>
<dbReference type="PROSITE" id="PS50966">
    <property type="entry name" value="ZF_SWIM"/>
    <property type="match status" value="1"/>
</dbReference>
<dbReference type="STRING" id="318479.A0A0N4UH21"/>
<gene>
    <name evidence="4" type="ORF">DME_LOCUS1429</name>
</gene>
<dbReference type="WBParaSite" id="DME_0000681501-mRNA-1">
    <property type="protein sequence ID" value="DME_0000681501-mRNA-1"/>
    <property type="gene ID" value="DME_0000681501"/>
</dbReference>
<evidence type="ECO:0000256" key="2">
    <source>
        <dbReference type="SAM" id="MobiDB-lite"/>
    </source>
</evidence>
<protein>
    <submittedName>
        <fullName evidence="7">SWIM-type domain-containing protein</fullName>
    </submittedName>
</protein>
<evidence type="ECO:0000313" key="5">
    <source>
        <dbReference type="Proteomes" id="UP000038040"/>
    </source>
</evidence>
<dbReference type="InterPro" id="IPR007527">
    <property type="entry name" value="Znf_SWIM"/>
</dbReference>
<dbReference type="PANTHER" id="PTHR22619">
    <property type="entry name" value="ZINC FINGER SWIM DOMAIN CONTAINING PROTEIN 4, 5, 6"/>
    <property type="match status" value="1"/>
</dbReference>
<keyword evidence="1" id="KW-0479">Metal-binding</keyword>
<dbReference type="AlphaFoldDB" id="A0A0N4UH21"/>
<dbReference type="GO" id="GO:0031462">
    <property type="term" value="C:Cul2-RING ubiquitin ligase complex"/>
    <property type="evidence" value="ECO:0007669"/>
    <property type="project" value="TreeGrafter"/>
</dbReference>
<evidence type="ECO:0000259" key="3">
    <source>
        <dbReference type="PROSITE" id="PS50966"/>
    </source>
</evidence>
<keyword evidence="6" id="KW-1185">Reference proteome</keyword>
<dbReference type="Pfam" id="PF25572">
    <property type="entry name" value="TPR_ZSWIM8"/>
    <property type="match status" value="1"/>
</dbReference>
<evidence type="ECO:0000256" key="1">
    <source>
        <dbReference type="PROSITE-ProRule" id="PRU00325"/>
    </source>
</evidence>
<dbReference type="Proteomes" id="UP000274756">
    <property type="component" value="Unassembled WGS sequence"/>
</dbReference>
<dbReference type="OrthoDB" id="10013584at2759"/>
<keyword evidence="1" id="KW-0863">Zinc-finger</keyword>
<dbReference type="Proteomes" id="UP000038040">
    <property type="component" value="Unplaced"/>
</dbReference>
<keyword evidence="1" id="KW-0862">Zinc</keyword>
<sequence length="1039" mass="118367">MVMDRIDLSIDEKIEALDPNDVWLMRAAAGEQEQINTAEVGQRAASGESRHDDQLSFEDSERFEEDSLCSWQSDSDSICHHFRGWNATSHNPFSENNAEKTSCTELSSNIVPDKLIFNQSIFAVLSLSEYAARKTALTFSYDMIESTYNAIIRSYSSQEIAEKTSYSEASSNIVPDKLFMKILLWCFPENEQDIRLYSCLANGSVDEYNKGEYLFGAGAVRDIFQIGYHLSATVKTIVTPCAVPRRMCEAQNLHLHPARLSRSSQNVSIRIDRCRIVSCQCSCSSKSSWCQHIVAACLYRINFPFKVEYRTTIWDSINELNNAQLKKLSLFLINELPRQYLPIAQRLIDQLRIPSSEITEATGAPDPTDGGHEETAIWSLELHSLTANINRILNKFCAPSPVVHCDVQYLSSNPPPVASEWQWLLQPHRSKEPEGLWNLLSITREMFKRRDENALNILHTITMECLASSSVIWWWYQTSLTQSGEWSIISNKTSASFLCNQKAPQFNCASLCDEVVHLWRLAALNPNLSKTQRIQNIANSQGTFIVDRYREQLSRANARFTYQLFPGFLRALEACYVPWNKVKFSDSVGFRSNENCHNFQKVLSTIFTKVHFNVPSKNSLEGRLQSDSTTSISSHTRTRTSFDDTNVRSNSYDNKDKNRSSKKRIKQMRFSRYNNENDHGNILATDPELSAESGQESDDEFRPIIPSDIETVSHYIFDIHDTDEQSLRPFPFGEVQELFCRAQIRYSEWDLMFAHCEGLMAHGFTHEACKLAVEIANKLMSDPPNLVSPPLFTSSCSECETSTHVTNQLSDPKAKKGLLAEIAMGNPCKKLVDQALKTSQLAASTFSRFIVKFRNVFFFKITYSICRILFLVEALMKEQHTRLLAFQLALKALEIPRSPAATNFLEVKLYYYESELTALLRRMEIGSNELKILREHAQNFLETIDSFIASAEPHALPICLAHYLFDQLSNTQSCDKNKRKFTISRQGNISRQKCDEMLGFCVAVGALDLKLMVSETNYPMLSESTRRQQGQLAFIMLIK</sequence>
<accession>A0A0N4UH21</accession>
<dbReference type="GO" id="GO:0008270">
    <property type="term" value="F:zinc ion binding"/>
    <property type="evidence" value="ECO:0007669"/>
    <property type="project" value="UniProtKB-KW"/>
</dbReference>
<name>A0A0N4UH21_DRAME</name>